<dbReference type="EMBL" id="JACKTI010000027">
    <property type="protein sequence ID" value="MCV7023268.1"/>
    <property type="molecule type" value="Genomic_DNA"/>
</dbReference>
<reference evidence="1" key="2">
    <citation type="journal article" date="2022" name="BMC Genomics">
        <title>Comparative genome analysis of mycobacteria focusing on tRNA and non-coding RNA.</title>
        <authorList>
            <person name="Behra P.R.K."/>
            <person name="Pettersson B.M.F."/>
            <person name="Ramesh M."/>
            <person name="Das S."/>
            <person name="Dasgupta S."/>
            <person name="Kirsebom L.A."/>
        </authorList>
    </citation>
    <scope>NUCLEOTIDE SEQUENCE</scope>
    <source>
        <strain evidence="1">DSM 44203</strain>
    </source>
</reference>
<dbReference type="GO" id="GO:0009306">
    <property type="term" value="P:protein secretion"/>
    <property type="evidence" value="ECO:0007669"/>
    <property type="project" value="InterPro"/>
</dbReference>
<name>A0AAW5SHP2_MYCNV</name>
<dbReference type="RefSeq" id="WP_067396234.1">
    <property type="nucleotide sequence ID" value="NZ_BCTA01000093.1"/>
</dbReference>
<dbReference type="InterPro" id="IPR022536">
    <property type="entry name" value="EspC"/>
</dbReference>
<sequence>MDASRVDVAALSSVARQYQGVADAVDAAVRTHLNGLAFDGACAGRSYAAGGDAVRSTVDDVVNQLRRWSRASAEIAVTLRASVDRYAEADARAADRLA</sequence>
<gene>
    <name evidence="1" type="ORF">H7I77_07880</name>
</gene>
<accession>A0AAW5SHP2</accession>
<dbReference type="AlphaFoldDB" id="A0AAW5SHP2"/>
<dbReference type="Proteomes" id="UP001207528">
    <property type="component" value="Unassembled WGS sequence"/>
</dbReference>
<organism evidence="1 2">
    <name type="scientific">Mycolicibacterium novocastrense</name>
    <name type="common">Mycobacterium novocastrense</name>
    <dbReference type="NCBI Taxonomy" id="59813"/>
    <lineage>
        <taxon>Bacteria</taxon>
        <taxon>Bacillati</taxon>
        <taxon>Actinomycetota</taxon>
        <taxon>Actinomycetes</taxon>
        <taxon>Mycobacteriales</taxon>
        <taxon>Mycobacteriaceae</taxon>
        <taxon>Mycolicibacterium</taxon>
    </lineage>
</organism>
<reference evidence="1" key="1">
    <citation type="submission" date="2020-07" db="EMBL/GenBank/DDBJ databases">
        <authorList>
            <person name="Pettersson B.M.F."/>
            <person name="Behra P.R.K."/>
            <person name="Ramesh M."/>
            <person name="Das S."/>
            <person name="Dasgupta S."/>
            <person name="Kirsebom L.A."/>
        </authorList>
    </citation>
    <scope>NUCLEOTIDE SEQUENCE</scope>
    <source>
        <strain evidence="1">DSM 44203</strain>
    </source>
</reference>
<protein>
    <submittedName>
        <fullName evidence="1">ESX-1 secretion-associated protein</fullName>
    </submittedName>
</protein>
<dbReference type="Pfam" id="PF10824">
    <property type="entry name" value="T7SS_ESX_EspC"/>
    <property type="match status" value="1"/>
</dbReference>
<proteinExistence type="predicted"/>
<comment type="caution">
    <text evidence="1">The sequence shown here is derived from an EMBL/GenBank/DDBJ whole genome shotgun (WGS) entry which is preliminary data.</text>
</comment>
<evidence type="ECO:0000313" key="1">
    <source>
        <dbReference type="EMBL" id="MCV7023268.1"/>
    </source>
</evidence>
<evidence type="ECO:0000313" key="2">
    <source>
        <dbReference type="Proteomes" id="UP001207528"/>
    </source>
</evidence>
<dbReference type="Gene3D" id="1.10.287.1060">
    <property type="entry name" value="ESAT-6-like"/>
    <property type="match status" value="1"/>
</dbReference>